<keyword evidence="8" id="KW-1185">Reference proteome</keyword>
<dbReference type="PANTHER" id="PTHR31973">
    <property type="entry name" value="POLYPROTEIN, PUTATIVE-RELATED"/>
    <property type="match status" value="1"/>
</dbReference>
<name>A0A9P0ZDZ7_CUSEU</name>
<evidence type="ECO:0000256" key="3">
    <source>
        <dbReference type="ARBA" id="ARBA00023172"/>
    </source>
</evidence>
<dbReference type="InterPro" id="IPR004332">
    <property type="entry name" value="Transposase_MuDR"/>
</dbReference>
<evidence type="ECO:0000259" key="6">
    <source>
        <dbReference type="Pfam" id="PF10551"/>
    </source>
</evidence>
<feature type="domain" description="MULE transposase" evidence="6">
    <location>
        <begin position="265"/>
        <end position="360"/>
    </location>
</feature>
<proteinExistence type="predicted"/>
<feature type="region of interest" description="Disordered" evidence="4">
    <location>
        <begin position="17"/>
        <end position="51"/>
    </location>
</feature>
<accession>A0A9P0ZDZ7</accession>
<dbReference type="PANTHER" id="PTHR31973:SF189">
    <property type="entry name" value="TRANSPOSASE, MUDR, PLANT, MULE TRANSPOSASE DOMAIN PROTEIN-RELATED"/>
    <property type="match status" value="1"/>
</dbReference>
<dbReference type="Pfam" id="PF03108">
    <property type="entry name" value="DBD_Tnp_Mut"/>
    <property type="match status" value="1"/>
</dbReference>
<organism evidence="7 8">
    <name type="scientific">Cuscuta europaea</name>
    <name type="common">European dodder</name>
    <dbReference type="NCBI Taxonomy" id="41803"/>
    <lineage>
        <taxon>Eukaryota</taxon>
        <taxon>Viridiplantae</taxon>
        <taxon>Streptophyta</taxon>
        <taxon>Embryophyta</taxon>
        <taxon>Tracheophyta</taxon>
        <taxon>Spermatophyta</taxon>
        <taxon>Magnoliopsida</taxon>
        <taxon>eudicotyledons</taxon>
        <taxon>Gunneridae</taxon>
        <taxon>Pentapetalae</taxon>
        <taxon>asterids</taxon>
        <taxon>lamiids</taxon>
        <taxon>Solanales</taxon>
        <taxon>Convolvulaceae</taxon>
        <taxon>Cuscuteae</taxon>
        <taxon>Cuscuta</taxon>
        <taxon>Cuscuta subgen. Cuscuta</taxon>
    </lineage>
</organism>
<dbReference type="Pfam" id="PF10551">
    <property type="entry name" value="MULE"/>
    <property type="match status" value="1"/>
</dbReference>
<dbReference type="AlphaFoldDB" id="A0A9P0ZDZ7"/>
<sequence>MEVDELDYIYSGVPTGYFSDIEDDNESELQEVSSDEESGEKESSMEGNEILHDRHSCAEESGEMHFMLGMTFANAKEARSAIVNYSVAAGVKLKIDPNEPQRIRARCVNEVSCPFNLYISKDGKKPGLAVKTLINEHKCFRHYSLSTASASWLAKYFKDRIYKNPKYTAQMMKHDAEKELKINVAIDKCKRAKRQVIQELDGSFKVEFSYLAAYAASLKRTNPGTKTEIDLDKEALKEGRKVFRRIFICFESCKRNWRNGCRPLIGLDGCFLKGVTTGQLLAAVGVDDNDQMVPIAWAVVDKENKNNWRWFLCWLAQELDLDDGSRLTLISDMHKGLLGSIQLVVPQAEHRWCARHVWANWSKKWNGGELKKKFWICAWSTFEEEFKENLEKLGKVSKKAAESLVWYPPSRWCRAYFSRRCHSQMVDNNITESFNSWILEARHKPIISMLEEIRIKAMIRISENKKLSDQWFNNWSPKSMEFFAG</sequence>
<keyword evidence="3" id="KW-0233">DNA recombination</keyword>
<evidence type="ECO:0000256" key="2">
    <source>
        <dbReference type="ARBA" id="ARBA00023125"/>
    </source>
</evidence>
<dbReference type="PROSITE" id="PS01007">
    <property type="entry name" value="TRANSPOSASE_MUTATOR"/>
    <property type="match status" value="1"/>
</dbReference>
<evidence type="ECO:0000256" key="1">
    <source>
        <dbReference type="ARBA" id="ARBA00022578"/>
    </source>
</evidence>
<evidence type="ECO:0000256" key="4">
    <source>
        <dbReference type="SAM" id="MobiDB-lite"/>
    </source>
</evidence>
<dbReference type="InterPro" id="IPR001207">
    <property type="entry name" value="Transposase_mutator"/>
</dbReference>
<feature type="domain" description="Transposase MuDR plant" evidence="5">
    <location>
        <begin position="65"/>
        <end position="124"/>
    </location>
</feature>
<dbReference type="GO" id="GO:0004803">
    <property type="term" value="F:transposase activity"/>
    <property type="evidence" value="ECO:0007669"/>
    <property type="project" value="InterPro"/>
</dbReference>
<dbReference type="EMBL" id="CAMAPE010000035">
    <property type="protein sequence ID" value="CAH9096801.1"/>
    <property type="molecule type" value="Genomic_DNA"/>
</dbReference>
<protein>
    <submittedName>
        <fullName evidence="7">Uncharacterized protein</fullName>
    </submittedName>
</protein>
<dbReference type="OrthoDB" id="1297077at2759"/>
<feature type="compositionally biased region" description="Basic and acidic residues" evidence="4">
    <location>
        <begin position="40"/>
        <end position="51"/>
    </location>
</feature>
<evidence type="ECO:0000313" key="7">
    <source>
        <dbReference type="EMBL" id="CAH9096801.1"/>
    </source>
</evidence>
<gene>
    <name evidence="7" type="ORF">CEURO_LOCUS13564</name>
</gene>
<evidence type="ECO:0000259" key="5">
    <source>
        <dbReference type="Pfam" id="PF03108"/>
    </source>
</evidence>
<keyword evidence="1" id="KW-0815">Transposition</keyword>
<keyword evidence="2" id="KW-0238">DNA-binding</keyword>
<comment type="caution">
    <text evidence="7">The sequence shown here is derived from an EMBL/GenBank/DDBJ whole genome shotgun (WGS) entry which is preliminary data.</text>
</comment>
<feature type="compositionally biased region" description="Acidic residues" evidence="4">
    <location>
        <begin position="20"/>
        <end position="39"/>
    </location>
</feature>
<evidence type="ECO:0000313" key="8">
    <source>
        <dbReference type="Proteomes" id="UP001152484"/>
    </source>
</evidence>
<dbReference type="InterPro" id="IPR018289">
    <property type="entry name" value="MULE_transposase_dom"/>
</dbReference>
<dbReference type="GO" id="GO:0003677">
    <property type="term" value="F:DNA binding"/>
    <property type="evidence" value="ECO:0007669"/>
    <property type="project" value="UniProtKB-KW"/>
</dbReference>
<reference evidence="7" key="1">
    <citation type="submission" date="2022-07" db="EMBL/GenBank/DDBJ databases">
        <authorList>
            <person name="Macas J."/>
            <person name="Novak P."/>
            <person name="Neumann P."/>
        </authorList>
    </citation>
    <scope>NUCLEOTIDE SEQUENCE</scope>
</reference>
<dbReference type="GO" id="GO:0006313">
    <property type="term" value="P:DNA transposition"/>
    <property type="evidence" value="ECO:0007669"/>
    <property type="project" value="InterPro"/>
</dbReference>
<dbReference type="Proteomes" id="UP001152484">
    <property type="component" value="Unassembled WGS sequence"/>
</dbReference>